<dbReference type="InterPro" id="IPR027417">
    <property type="entry name" value="P-loop_NTPase"/>
</dbReference>
<reference evidence="4" key="1">
    <citation type="submission" date="2023-04" db="EMBL/GenBank/DDBJ databases">
        <title>Phytophthora lilii NBRC 32176.</title>
        <authorList>
            <person name="Ichikawa N."/>
            <person name="Sato H."/>
            <person name="Tonouchi N."/>
        </authorList>
    </citation>
    <scope>NUCLEOTIDE SEQUENCE</scope>
    <source>
        <strain evidence="4">NBRC 32176</strain>
    </source>
</reference>
<feature type="domain" description="Nephrocystin 3-like N-terminal" evidence="3">
    <location>
        <begin position="317"/>
        <end position="481"/>
    </location>
</feature>
<accession>A0A9W6X6S7</accession>
<protein>
    <submittedName>
        <fullName evidence="4">Unnamed protein product</fullName>
    </submittedName>
</protein>
<gene>
    <name evidence="4" type="ORF">Plil01_001397100</name>
</gene>
<dbReference type="InterPro" id="IPR056884">
    <property type="entry name" value="NPHP3-like_N"/>
</dbReference>
<dbReference type="Proteomes" id="UP001165083">
    <property type="component" value="Unassembled WGS sequence"/>
</dbReference>
<sequence>MVGTMHRLKNKLRGSRLHKKDGAWALDEDSLRLKQAQDDAVRFDRSTTLADTVNVTDDVEDMFYGRGTGRSTTSDVLQYRTTEQLRGNNMTLSALHEDAETPSAASNVSSSFSQFSATTPSNYAASTPGNFTNQSTNYHGFSSALSGAGTSRAVSGDFELERLRSEVLEVKEEVKAIRREVMNELHVTRYDVLKELTVLKGAIAQLAAASQHTSASVSSTESSSSDPLSAEERAALTRQTSTKTSPATRERLAASRANIHKTPPPAARASVRLTQLAPVADNALSTPLNPQQINEMFPLIDFTSELATHARGLTPGSRTWALTRVEEWLDARFNVGNDTLLAVVGEGGTGKSAFCGTVAQQFRGNLLAAHCCQFDRKSKSSPRNVLLSMVHQLLDNLPPFKNQLARLNLKYVLEEADPFLLAAKVLVDPLNAVEEPMHATFMLVDGIDQCSAGANGRNELLEFFAQVIPQLPSWVGFLVSSKPSSKLAKRLPVSSVLDFSAKNGAFVADVSSLVDDIARNFSDDDCAEAKKVLKQKSGGNFAYLEFTKQALSHPGMAAASKEGAVPLGVLHELPETLYDIYAEIFEDKFGQGRARVWGKAKPLLQLIVGAAAGPYSPVTEEQAREHFNLTAEDLRMLRRSFVDLVAVRHGAYRIESSALCAWLSDPARSEEQFYFSIDEALHALRKMRRSGSNNGHSHSGSSSSDGSAPSTSKHSHTPPRASSRVTTSKSHQRTRHEPRANPDFKPVGILKRGKL</sequence>
<feature type="compositionally biased region" description="Low complexity" evidence="2">
    <location>
        <begin position="210"/>
        <end position="228"/>
    </location>
</feature>
<dbReference type="AlphaFoldDB" id="A0A9W6X6S7"/>
<evidence type="ECO:0000256" key="2">
    <source>
        <dbReference type="SAM" id="MobiDB-lite"/>
    </source>
</evidence>
<evidence type="ECO:0000259" key="3">
    <source>
        <dbReference type="Pfam" id="PF24883"/>
    </source>
</evidence>
<keyword evidence="1" id="KW-0677">Repeat</keyword>
<feature type="compositionally biased region" description="Polar residues" evidence="2">
    <location>
        <begin position="237"/>
        <end position="247"/>
    </location>
</feature>
<feature type="region of interest" description="Disordered" evidence="2">
    <location>
        <begin position="210"/>
        <end position="250"/>
    </location>
</feature>
<dbReference type="OrthoDB" id="5967843at2759"/>
<dbReference type="Pfam" id="PF24883">
    <property type="entry name" value="NPHP3_N"/>
    <property type="match status" value="1"/>
</dbReference>
<evidence type="ECO:0000256" key="1">
    <source>
        <dbReference type="ARBA" id="ARBA00022737"/>
    </source>
</evidence>
<keyword evidence="5" id="KW-1185">Reference proteome</keyword>
<dbReference type="Gene3D" id="3.40.50.300">
    <property type="entry name" value="P-loop containing nucleotide triphosphate hydrolases"/>
    <property type="match status" value="1"/>
</dbReference>
<organism evidence="4 5">
    <name type="scientific">Phytophthora lilii</name>
    <dbReference type="NCBI Taxonomy" id="2077276"/>
    <lineage>
        <taxon>Eukaryota</taxon>
        <taxon>Sar</taxon>
        <taxon>Stramenopiles</taxon>
        <taxon>Oomycota</taxon>
        <taxon>Peronosporomycetes</taxon>
        <taxon>Peronosporales</taxon>
        <taxon>Peronosporaceae</taxon>
        <taxon>Phytophthora</taxon>
    </lineage>
</organism>
<dbReference type="EMBL" id="BSXW01001007">
    <property type="protein sequence ID" value="GMF32674.1"/>
    <property type="molecule type" value="Genomic_DNA"/>
</dbReference>
<evidence type="ECO:0000313" key="5">
    <source>
        <dbReference type="Proteomes" id="UP001165083"/>
    </source>
</evidence>
<feature type="compositionally biased region" description="Low complexity" evidence="2">
    <location>
        <begin position="690"/>
        <end position="707"/>
    </location>
</feature>
<name>A0A9W6X6S7_9STRA</name>
<feature type="region of interest" description="Disordered" evidence="2">
    <location>
        <begin position="688"/>
        <end position="755"/>
    </location>
</feature>
<evidence type="ECO:0000313" key="4">
    <source>
        <dbReference type="EMBL" id="GMF32674.1"/>
    </source>
</evidence>
<proteinExistence type="predicted"/>
<comment type="caution">
    <text evidence="4">The sequence shown here is derived from an EMBL/GenBank/DDBJ whole genome shotgun (WGS) entry which is preliminary data.</text>
</comment>